<accession>A0A195EF06</accession>
<keyword evidence="2" id="KW-1185">Reference proteome</keyword>
<reference evidence="1 2" key="1">
    <citation type="submission" date="2015-09" db="EMBL/GenBank/DDBJ databases">
        <title>Trachymyrmex cornetzi WGS genome.</title>
        <authorList>
            <person name="Nygaard S."/>
            <person name="Hu H."/>
            <person name="Boomsma J."/>
            <person name="Zhang G."/>
        </authorList>
    </citation>
    <scope>NUCLEOTIDE SEQUENCE [LARGE SCALE GENOMIC DNA]</scope>
    <source>
        <strain evidence="1">Tcor2-1</strain>
        <tissue evidence="1">Whole body</tissue>
    </source>
</reference>
<dbReference type="Proteomes" id="UP000078492">
    <property type="component" value="Unassembled WGS sequence"/>
</dbReference>
<organism evidence="1 2">
    <name type="scientific">Trachymyrmex cornetzi</name>
    <dbReference type="NCBI Taxonomy" id="471704"/>
    <lineage>
        <taxon>Eukaryota</taxon>
        <taxon>Metazoa</taxon>
        <taxon>Ecdysozoa</taxon>
        <taxon>Arthropoda</taxon>
        <taxon>Hexapoda</taxon>
        <taxon>Insecta</taxon>
        <taxon>Pterygota</taxon>
        <taxon>Neoptera</taxon>
        <taxon>Endopterygota</taxon>
        <taxon>Hymenoptera</taxon>
        <taxon>Apocrita</taxon>
        <taxon>Aculeata</taxon>
        <taxon>Formicoidea</taxon>
        <taxon>Formicidae</taxon>
        <taxon>Myrmicinae</taxon>
        <taxon>Trachymyrmex</taxon>
    </lineage>
</organism>
<protein>
    <submittedName>
        <fullName evidence="1">Uncharacterized protein</fullName>
    </submittedName>
</protein>
<sequence length="92" mass="10540">MRQMFSKEDHPASAIRLTYGIIVGRRARRIYWAEEGANQGTLLSFSVSHLKTTVKVRHAGTLQHALLQPIARMRTAWYTADLRRLDSSITCR</sequence>
<gene>
    <name evidence="1" type="ORF">ALC57_04313</name>
</gene>
<evidence type="ECO:0000313" key="2">
    <source>
        <dbReference type="Proteomes" id="UP000078492"/>
    </source>
</evidence>
<evidence type="ECO:0000313" key="1">
    <source>
        <dbReference type="EMBL" id="KYN23439.1"/>
    </source>
</evidence>
<proteinExistence type="predicted"/>
<dbReference type="EMBL" id="KQ979039">
    <property type="protein sequence ID" value="KYN23439.1"/>
    <property type="molecule type" value="Genomic_DNA"/>
</dbReference>
<name>A0A195EF06_9HYME</name>
<dbReference type="AlphaFoldDB" id="A0A195EF06"/>